<feature type="domain" description="CUB" evidence="13">
    <location>
        <begin position="1451"/>
        <end position="1564"/>
    </location>
</feature>
<keyword evidence="8" id="KW-0325">Glycoprotein</keyword>
<dbReference type="Pfam" id="PF00431">
    <property type="entry name" value="CUB"/>
    <property type="match status" value="26"/>
</dbReference>
<feature type="domain" description="CUB" evidence="13">
    <location>
        <begin position="859"/>
        <end position="975"/>
    </location>
</feature>
<keyword evidence="11" id="KW-0175">Coiled coil</keyword>
<evidence type="ECO:0000256" key="7">
    <source>
        <dbReference type="ARBA" id="ARBA00023157"/>
    </source>
</evidence>
<dbReference type="SMART" id="SM00181">
    <property type="entry name" value="EGF"/>
    <property type="match status" value="8"/>
</dbReference>
<feature type="domain" description="CUB" evidence="13">
    <location>
        <begin position="3619"/>
        <end position="3731"/>
    </location>
</feature>
<feature type="disulfide bond" evidence="10">
    <location>
        <begin position="438"/>
        <end position="448"/>
    </location>
</feature>
<comment type="subcellular location">
    <subcellularLocation>
        <location evidence="1">Cell membrane</location>
    </subcellularLocation>
</comment>
<feature type="disulfide bond" evidence="10">
    <location>
        <begin position="232"/>
        <end position="241"/>
    </location>
</feature>
<evidence type="ECO:0000259" key="13">
    <source>
        <dbReference type="PROSITE" id="PS01180"/>
    </source>
</evidence>
<dbReference type="SMART" id="SM00042">
    <property type="entry name" value="CUB"/>
    <property type="match status" value="26"/>
</dbReference>
<accession>A0A6J1QWM0</accession>
<feature type="chain" id="PRO_5026914754" evidence="12">
    <location>
        <begin position="19"/>
        <end position="3744"/>
    </location>
</feature>
<dbReference type="InterPro" id="IPR000742">
    <property type="entry name" value="EGF"/>
</dbReference>
<dbReference type="InterPro" id="IPR049883">
    <property type="entry name" value="NOTCH1_EGF-like"/>
</dbReference>
<feature type="disulfide bond" evidence="9">
    <location>
        <begin position="1681"/>
        <end position="1708"/>
    </location>
</feature>
<feature type="domain" description="CUB" evidence="13">
    <location>
        <begin position="1326"/>
        <end position="1449"/>
    </location>
</feature>
<keyword evidence="6" id="KW-0472">Membrane</keyword>
<dbReference type="SMART" id="SM00179">
    <property type="entry name" value="EGF_CA"/>
    <property type="match status" value="7"/>
</dbReference>
<dbReference type="InterPro" id="IPR000859">
    <property type="entry name" value="CUB_dom"/>
</dbReference>
<dbReference type="PROSITE" id="PS00022">
    <property type="entry name" value="EGF_1"/>
    <property type="match status" value="4"/>
</dbReference>
<dbReference type="CTD" id="8029"/>
<keyword evidence="5" id="KW-0677">Repeat</keyword>
<feature type="disulfide bond" evidence="10">
    <location>
        <begin position="189"/>
        <end position="198"/>
    </location>
</feature>
<evidence type="ECO:0000256" key="6">
    <source>
        <dbReference type="ARBA" id="ARBA00023136"/>
    </source>
</evidence>
<dbReference type="InterPro" id="IPR018097">
    <property type="entry name" value="EGF_Ca-bd_CS"/>
</dbReference>
<dbReference type="PROSITE" id="PS01186">
    <property type="entry name" value="EGF_2"/>
    <property type="match status" value="3"/>
</dbReference>
<keyword evidence="7 10" id="KW-1015">Disulfide bond</keyword>
<feature type="domain" description="EGF-like" evidence="14">
    <location>
        <begin position="472"/>
        <end position="508"/>
    </location>
</feature>
<feature type="domain" description="CUB" evidence="13">
    <location>
        <begin position="1918"/>
        <end position="2031"/>
    </location>
</feature>
<evidence type="ECO:0000256" key="1">
    <source>
        <dbReference type="ARBA" id="ARBA00004236"/>
    </source>
</evidence>
<dbReference type="InterPro" id="IPR001881">
    <property type="entry name" value="EGF-like_Ca-bd_dom"/>
</dbReference>
<feature type="domain" description="CUB" evidence="13">
    <location>
        <begin position="979"/>
        <end position="1092"/>
    </location>
</feature>
<dbReference type="RefSeq" id="XP_024885040.1">
    <property type="nucleotide sequence ID" value="XM_025029272.1"/>
</dbReference>
<evidence type="ECO:0000256" key="3">
    <source>
        <dbReference type="ARBA" id="ARBA00022536"/>
    </source>
</evidence>
<feature type="domain" description="CUB" evidence="13">
    <location>
        <begin position="1809"/>
        <end position="1918"/>
    </location>
</feature>
<feature type="domain" description="CUB" evidence="13">
    <location>
        <begin position="514"/>
        <end position="629"/>
    </location>
</feature>
<dbReference type="GeneID" id="112463092"/>
<keyword evidence="4 12" id="KW-0732">Signal</keyword>
<evidence type="ECO:0000256" key="11">
    <source>
        <dbReference type="SAM" id="Coils"/>
    </source>
</evidence>
<dbReference type="PANTHER" id="PTHR24251:SF50">
    <property type="entry name" value="ATTRACTIN-LIKE 1A"/>
    <property type="match status" value="1"/>
</dbReference>
<feature type="domain" description="CUB" evidence="13">
    <location>
        <begin position="2647"/>
        <end position="2768"/>
    </location>
</feature>
<dbReference type="PROSITE" id="PS01187">
    <property type="entry name" value="EGF_CA"/>
    <property type="match status" value="1"/>
</dbReference>
<dbReference type="Gene3D" id="2.60.120.290">
    <property type="entry name" value="Spermadhesin, CUB domain"/>
    <property type="match status" value="26"/>
</dbReference>
<feature type="domain" description="CUB" evidence="13">
    <location>
        <begin position="746"/>
        <end position="858"/>
    </location>
</feature>
<feature type="coiled-coil region" evidence="11">
    <location>
        <begin position="141"/>
        <end position="168"/>
    </location>
</feature>
<keyword evidence="15" id="KW-1185">Reference proteome</keyword>
<evidence type="ECO:0000256" key="9">
    <source>
        <dbReference type="PROSITE-ProRule" id="PRU00059"/>
    </source>
</evidence>
<feature type="domain" description="EGF-like" evidence="14">
    <location>
        <begin position="163"/>
        <end position="199"/>
    </location>
</feature>
<dbReference type="Pfam" id="PF00008">
    <property type="entry name" value="EGF"/>
    <property type="match status" value="3"/>
</dbReference>
<evidence type="ECO:0000259" key="14">
    <source>
        <dbReference type="PROSITE" id="PS50026"/>
    </source>
</evidence>
<dbReference type="PROSITE" id="PS00010">
    <property type="entry name" value="ASX_HYDROXYL"/>
    <property type="match status" value="2"/>
</dbReference>
<dbReference type="FunFam" id="2.60.120.290:FF:000042">
    <property type="entry name" value="AGAP005526-PA"/>
    <property type="match status" value="1"/>
</dbReference>
<feature type="domain" description="EGF-like" evidence="14">
    <location>
        <begin position="201"/>
        <end position="242"/>
    </location>
</feature>
<comment type="caution">
    <text evidence="10">Lacks conserved residue(s) required for the propagation of feature annotation.</text>
</comment>
<gene>
    <name evidence="16" type="primary">LOC112463092</name>
</gene>
<evidence type="ECO:0000256" key="8">
    <source>
        <dbReference type="ARBA" id="ARBA00023180"/>
    </source>
</evidence>
<protein>
    <submittedName>
        <fullName evidence="16">Cubilin-like</fullName>
    </submittedName>
</protein>
<dbReference type="CDD" id="cd00054">
    <property type="entry name" value="EGF_CA"/>
    <property type="match status" value="5"/>
</dbReference>
<feature type="domain" description="CUB" evidence="13">
    <location>
        <begin position="1681"/>
        <end position="1805"/>
    </location>
</feature>
<feature type="domain" description="CUB" evidence="13">
    <location>
        <begin position="1214"/>
        <end position="1325"/>
    </location>
</feature>
<evidence type="ECO:0000256" key="12">
    <source>
        <dbReference type="SAM" id="SignalP"/>
    </source>
</evidence>
<dbReference type="FunFam" id="2.60.120.290:FF:000060">
    <property type="entry name" value="Cubilin homolog"/>
    <property type="match status" value="1"/>
</dbReference>
<feature type="domain" description="CUB" evidence="13">
    <location>
        <begin position="2169"/>
        <end position="2286"/>
    </location>
</feature>
<feature type="disulfide bond" evidence="10">
    <location>
        <begin position="460"/>
        <end position="469"/>
    </location>
</feature>
<evidence type="ECO:0000256" key="10">
    <source>
        <dbReference type="PROSITE-ProRule" id="PRU00076"/>
    </source>
</evidence>
<dbReference type="SUPFAM" id="SSF49854">
    <property type="entry name" value="Spermadhesin, CUB domain"/>
    <property type="match status" value="26"/>
</dbReference>
<dbReference type="PROSITE" id="PS50026">
    <property type="entry name" value="EGF_3"/>
    <property type="match status" value="4"/>
</dbReference>
<feature type="signal peptide" evidence="12">
    <location>
        <begin position="1"/>
        <end position="18"/>
    </location>
</feature>
<dbReference type="FunFam" id="2.10.25.10:FF:000260">
    <property type="entry name" value="Notch receptor 4"/>
    <property type="match status" value="1"/>
</dbReference>
<dbReference type="Pfam" id="PF07645">
    <property type="entry name" value="EGF_CA"/>
    <property type="match status" value="2"/>
</dbReference>
<dbReference type="PROSITE" id="PS01180">
    <property type="entry name" value="CUB"/>
    <property type="match status" value="27"/>
</dbReference>
<dbReference type="Gene3D" id="2.10.25.10">
    <property type="entry name" value="Laminin"/>
    <property type="match status" value="7"/>
</dbReference>
<dbReference type="GO" id="GO:0005509">
    <property type="term" value="F:calcium ion binding"/>
    <property type="evidence" value="ECO:0007669"/>
    <property type="project" value="InterPro"/>
</dbReference>
<dbReference type="FunFam" id="2.60.120.290:FF:000013">
    <property type="entry name" value="Membrane frizzled-related protein"/>
    <property type="match status" value="7"/>
</dbReference>
<feature type="disulfide bond" evidence="10">
    <location>
        <begin position="498"/>
        <end position="507"/>
    </location>
</feature>
<evidence type="ECO:0000256" key="4">
    <source>
        <dbReference type="ARBA" id="ARBA00022729"/>
    </source>
</evidence>
<dbReference type="Proteomes" id="UP000504618">
    <property type="component" value="Unplaced"/>
</dbReference>
<dbReference type="FunFam" id="2.10.25.10:FF:000143">
    <property type="entry name" value="Protein crumbs 1"/>
    <property type="match status" value="1"/>
</dbReference>
<dbReference type="SUPFAM" id="SSF57196">
    <property type="entry name" value="EGF/Laminin"/>
    <property type="match status" value="5"/>
</dbReference>
<feature type="domain" description="CUB" evidence="13">
    <location>
        <begin position="2047"/>
        <end position="2168"/>
    </location>
</feature>
<dbReference type="PANTHER" id="PTHR24251">
    <property type="entry name" value="OVOCHYMASE-RELATED"/>
    <property type="match status" value="1"/>
</dbReference>
<sequence>MAFASKWFLLLYLGLCAAWMDERPVLESRDGHLIISSAKDRNITLKLMGGGYINVNDINLLHVASAAQNATRVIDRWRMGYLAEMENSLYQLTTIVTGATGLQRRVSLLERSIDMNSTIRAGNRSRIPTFNPIAGITRSTIRRINARLKALEDSVRAMQALLRENECQSHPCQNGGTCEDLYDAYQCHCPSNWEGPNCMTDVNECARFLGTDLGCQNGATCRNSPGSYRCDCLPGWFGLHCTQKTSICNTENSEALCGEHGVCVAKSGSALGYTCICDQGWESDGTTPACTKDVDECAAAHPPCSVNPPVPCLNTRGSFTCGACPHGYSGNGYYCTDIDECLINNGGCSTSPYVQCMNTMGSRTCGACPSGYRGDGVSCIFVGGCAINNGGCHPLATCTENPSLTSSYVLCRCPPDYVGNGMGPNGCQLSDVSLNTACSSNLCVHGTCVPYGANDYTCTCNPGYSGATCNIPTDPCSPNPCRNNGICIVLSGRATCQCTTSFTGNRCETPRQACGGMLRNPTGTVQFPIGGSTYQHGLSCAWVLKTDSSKVLNVTFTAFNIEQSTDCKFDFLQIHDGENTGTQLINRFCGHELPNGNGTIISSHNTLYLWFHSDNSISHDGFTFHWNSIDPVCGGVLENNFGTIMSPGSPGKYPPNRDCFWRITVAASKRIQFHFGQLMLEQNCQNDYVEITGIEEKRLGLFCNHTRPPPLITPSSEATVHFHSDSSKQDAGFQIHYSTIEGSPGCGGIYTSATGLISSPGHSAAYLPNMECEWKIQLPVGERIRASWLKFNIETSSSCQFDFVEIYDGPDTNSQLLGRYCGSDMPPAIKSNSNKLVVLFKSDWSYESEGFTLSYETLCGGEFHEDTGIIKSPFYPNPYHHSTTCIYEIIQPSGKGIILTMEDMDIEGRDQNCYYDYVEIFDGDNENATNLAKLCGDEENMPDTPYYSTHNFMYIKFTTDNSIDGRGFKANYTTIDRRCGGLLKQPSGVIQPPLENGFYVDNEECIWTIQAPPGYVIQLTWMSFNLEYHVHCVHDYVNIYENYTLSDKNIIATYCGTTKPPDLTTQDSTLTILFHTDSSVTSDGFVATYIFMDMSKVCGGHYSKENGIIKSPNYPDHYPNKKECVWIIEAQNRHRIILTVNHFELERHASCVFDYLEIRNGGYESSPLIGKFCGKDIPTEIPSQANQMYIRFVSDFSRSWPGFEIQWNSATEGCGSTLTTVTGDIISPNYPEPYSANADCYWKIAVAAGSLVQLVIVDLDLEQHEKCRYDFIEIYDGISYRTNGRRYCGTSYPKIIQSESNQMTVRFRSDFSNSGRGFHLKYETQCYLTDDSTERHKLHGYYGVIESPNFPNKYEHSTNCSWIIEAPIGNTINLTFSHFDLEGTTEQCTYDYLQIMEGDDDKANNNLTRLCGSIDLPKKINSMQHQVFITFVTDSFIAFNGFRLEWTVHGCGGHLTKPYDTFTSPGYPSAYPTNVECEWLIEVDYTHSVELTFYDINTEKRKGCIFDKVQIYKGDKPVNESKLTELCYTEKPVTYTSPGHKMFVKFHSDSSYSNRGFNASYRSVPIGCGGKFTAISGIIHSANYPQNYPHVQNCEWLLEVDSNHLVNLTFLDFDVENSWNCSDDFVEIFDGPTKNNSLLGIHCSNQLPPIYLSSSNQMLVVMQSDSIISAKGFKAQYSRACGARIIVKDHGFLTPPVGNSDTHGDTNCTWILIAEDPADHITITFTHMEIDPIDVTNRWESTELSPCFWLSLQVFEGESIDGPLLGKWCNNVAPPPITSTGSSLTLHLAIHYEFIGHFVATYSVLNTACGGNYTSEQGIITSPSYPNSYPLNAECVWILNTSPGNKITLVFSEFDIESSDNCDLDYLEIREDNGIGKLISVSCGKDAAEITSSNKLWIKFKSDGSGTAKGFKAEYNILGGNELDGFTGRITSPLYPLPYRRSASFSWRITVEMNSLIRITFTDLQIENIGEHCFSNIKIYDGYDNEAATLLEVCGYSLPDPVESSSNVVYIMMSTDFVRQGNWFDLTWLQIPKNTEQGNKEIKLSECNKEIALMGDRNNTYSFSSPGWPTGYAANLHCNWVFTSPPGTHLVLRIMTMDLEETNNCVADSVSVYSGYALTSTTDAHLESKLCLANASMSLVSGTNVMTVKFDTDMSVNKTGFNAYVYRECGGQLTDPNGVIEYDNSSYVKAIRTWHFTCEWTVTVRPGKFIKVEITDMSIQEMPDHTCGDNYLMLKNGDGMLSPLLGNGKYCGEVIPAELETTGNRFYVKATGSGNHFRFKLTYRETSMNCGGEFVLTSKQKKWEITSPNYPNIPPTYAECIWKASAPAGEKLTIHFLDRFDLSNSENCDREYVEVRDGGTDSSQLMGKFCKDVAPSSMSTIGNMVYIHFYTDVPEPKNGFKAVIVSGEVCGGILRTTTGVIESPNYPNPYPQNQSCSWLIVAPTDHTLKLQFRDINLPGFRGCSTDHVNIGEKLIENDTISIIGTYCGLQKPDVIETSTNKAYVNFESDNRDFVTYHGFSLNFTASQETCGGSLNALNGIIKSPGYPNPRTRARYCDWRIELPVGYQVVVNILDIDVVSGPGPTHVGYALSFYNDFRFKSKIKVLGQGATSMEEIRSSSNTMIIGYWSSAGHRGFKLRYTAEAPAPCGETLREVQGNITGPTIPPFNQSSYVCHWKLLPPENMISPVGDSRLTMTMKVTGLLGGPERTSIIRRNCIYPQYIEVQDIGMLCGNITEPRYLRSPKLLNELTIMNGTYGRRMDFTLQYQWQACGGILRGPRHTIRSPTNISYPINCVWHVDYPEEETIKLTFTKLELESNCDRNYLIIRNGGPTAPQIAKHCIHTTTELEKYNINSISNQLWVEYFASEGSGSFEFDVVIATAGCGGSLHGRSREIASPAFPKQYPNNGECTWEIIGDNGYHIGLIFVDRFSLETSSNCEKDYVQVFDWVREQGNYDNGEWKSLGKVCGRNTPTPFNSTTNRMKVIFHSNEAVQADGFHAVWSENCGGVFQATEKVNVIQSPSYPNLYPNSIFCNYTIVAPNDDIVIEFTDFQLERGRGGDCRFDNVTVISESMYFTEDVESYCGNNKPPLLRSLSRIGIIFATDKYVQRSGFQFKYFLNRCGGIITRPTELKPLMHGEEYFGRMNCTWIIKAPQGKSVLVRFEKFILEYSTNCYFDNVAVYEGEFVQEDKRHALICGNLTGNLPTFKSESNSMVVNFNADSSRHYEGFTAKVLFTTSPVSGCGGLINLTSSQSKSFRTQQAATYEPFEECHWTVVTSPAKTIIFTINSIDIKNSINNITRRDKCSGDYLEVRDGGGPYAELIGQFCGSSVPSPLVSTSNKLWIRFYSDGTSQGAGATGTLETNDALCGLGTRVVNETNHVLTSPNYPNTHLAGTLCRWTLKFTGEYSDRLRIRFIDFDLMDSNKCEYEYLEISEQNKYINEGFGTNFIYSGVKNHPISVEMGSRLPLGSYRYCGSALPHEYYSYNNEVKVTFRSLSNDHRGFKLEYSTASCDRNYTSEQGRIFHNGFTSCWITITVPANHTISLYFNHFSIYDGEQCTRNGLQVHEGDSSGPLIATLCSTMMPSPIFSSGNKLTLHSWTEIASSYQSYDIIYTTTDAGRGCGGRIFNYGGRFTSPLYPNIYRNNTVCTWDVSVPRGFKIILQFLVFDIGTKKTCSSNNLKIYDVVPSGELLHSTYCGGDDPARLEADTDRILVKYTSTVNNIGTGWVIAFMAQSTVHPIDIMEINW</sequence>
<name>A0A6J1QWM0_9HYME</name>
<dbReference type="OrthoDB" id="10009301at2759"/>
<feature type="domain" description="CUB" evidence="13">
    <location>
        <begin position="2770"/>
        <end position="2880"/>
    </location>
</feature>
<feature type="domain" description="CUB" evidence="13">
    <location>
        <begin position="2882"/>
        <end position="3002"/>
    </location>
</feature>
<evidence type="ECO:0000256" key="5">
    <source>
        <dbReference type="ARBA" id="ARBA00022737"/>
    </source>
</evidence>
<dbReference type="CDD" id="cd22201">
    <property type="entry name" value="cubilin_NTD"/>
    <property type="match status" value="1"/>
</dbReference>
<evidence type="ECO:0000313" key="15">
    <source>
        <dbReference type="Proteomes" id="UP000504618"/>
    </source>
</evidence>
<feature type="domain" description="CUB" evidence="13">
    <location>
        <begin position="3003"/>
        <end position="3117"/>
    </location>
</feature>
<feature type="domain" description="CUB" evidence="13">
    <location>
        <begin position="1568"/>
        <end position="1680"/>
    </location>
</feature>
<feature type="domain" description="CUB" evidence="13">
    <location>
        <begin position="2530"/>
        <end position="2642"/>
    </location>
</feature>
<organism evidence="15 16">
    <name type="scientific">Temnothorax curvispinosus</name>
    <dbReference type="NCBI Taxonomy" id="300111"/>
    <lineage>
        <taxon>Eukaryota</taxon>
        <taxon>Metazoa</taxon>
        <taxon>Ecdysozoa</taxon>
        <taxon>Arthropoda</taxon>
        <taxon>Hexapoda</taxon>
        <taxon>Insecta</taxon>
        <taxon>Pterygota</taxon>
        <taxon>Neoptera</taxon>
        <taxon>Endopterygota</taxon>
        <taxon>Hymenoptera</taxon>
        <taxon>Apocrita</taxon>
        <taxon>Aculeata</taxon>
        <taxon>Formicoidea</taxon>
        <taxon>Formicidae</taxon>
        <taxon>Myrmicinae</taxon>
        <taxon>Temnothorax</taxon>
    </lineage>
</organism>
<dbReference type="InterPro" id="IPR035914">
    <property type="entry name" value="Sperma_CUB_dom_sf"/>
</dbReference>
<feature type="domain" description="CUB" evidence="13">
    <location>
        <begin position="3509"/>
        <end position="3613"/>
    </location>
</feature>
<proteinExistence type="predicted"/>
<dbReference type="InterPro" id="IPR000152">
    <property type="entry name" value="EGF-type_Asp/Asn_hydroxyl_site"/>
</dbReference>
<feature type="domain" description="CUB" evidence="13">
    <location>
        <begin position="633"/>
        <end position="740"/>
    </location>
</feature>
<dbReference type="GO" id="GO:0005886">
    <property type="term" value="C:plasma membrane"/>
    <property type="evidence" value="ECO:0007669"/>
    <property type="project" value="UniProtKB-SubCell"/>
</dbReference>
<feature type="domain" description="CUB" evidence="13">
    <location>
        <begin position="2410"/>
        <end position="2526"/>
    </location>
</feature>
<feature type="domain" description="EGF-like" evidence="14">
    <location>
        <begin position="434"/>
        <end position="470"/>
    </location>
</feature>
<feature type="domain" description="CUB" evidence="13">
    <location>
        <begin position="3365"/>
        <end position="3507"/>
    </location>
</feature>
<feature type="domain" description="CUB" evidence="13">
    <location>
        <begin position="3240"/>
        <end position="3361"/>
    </location>
</feature>
<dbReference type="CDD" id="cd00041">
    <property type="entry name" value="CUB"/>
    <property type="match status" value="26"/>
</dbReference>
<dbReference type="FunFam" id="2.60.120.290:FF:000005">
    <property type="entry name" value="Procollagen C-endopeptidase enhancer 1"/>
    <property type="match status" value="5"/>
</dbReference>
<evidence type="ECO:0000256" key="2">
    <source>
        <dbReference type="ARBA" id="ARBA00022475"/>
    </source>
</evidence>
<evidence type="ECO:0000313" key="16">
    <source>
        <dbReference type="RefSeq" id="XP_024885040.1"/>
    </source>
</evidence>
<reference evidence="16" key="1">
    <citation type="submission" date="2025-08" db="UniProtKB">
        <authorList>
            <consortium name="RefSeq"/>
        </authorList>
    </citation>
    <scope>IDENTIFICATION</scope>
    <source>
        <tissue evidence="16">Whole body</tissue>
    </source>
</reference>
<dbReference type="FunFam" id="2.10.25.10:FF:000429">
    <property type="entry name" value="Cubilin"/>
    <property type="match status" value="1"/>
</dbReference>
<keyword evidence="2" id="KW-1003">Cell membrane</keyword>
<feature type="domain" description="CUB" evidence="13">
    <location>
        <begin position="2290"/>
        <end position="2407"/>
    </location>
</feature>
<keyword evidence="3 10" id="KW-0245">EGF-like domain</keyword>
<feature type="domain" description="CUB" evidence="13">
    <location>
        <begin position="3119"/>
        <end position="3233"/>
    </location>
</feature>
<feature type="domain" description="CUB" evidence="13">
    <location>
        <begin position="1098"/>
        <end position="1210"/>
    </location>
</feature>